<dbReference type="OMA" id="MQGHEYT"/>
<dbReference type="InterPro" id="IPR036961">
    <property type="entry name" value="Kinesin_motor_dom_sf"/>
</dbReference>
<dbReference type="PROSITE" id="PS00411">
    <property type="entry name" value="KINESIN_MOTOR_1"/>
    <property type="match status" value="1"/>
</dbReference>
<keyword evidence="11" id="KW-1185">Reference proteome</keyword>
<dbReference type="GO" id="GO:0005524">
    <property type="term" value="F:ATP binding"/>
    <property type="evidence" value="ECO:0007669"/>
    <property type="project" value="UniProtKB-UniRule"/>
</dbReference>
<dbReference type="GO" id="GO:0005875">
    <property type="term" value="C:microtubule associated complex"/>
    <property type="evidence" value="ECO:0007669"/>
    <property type="project" value="TreeGrafter"/>
</dbReference>
<dbReference type="PANTHER" id="PTHR47969">
    <property type="entry name" value="CHROMOSOME-ASSOCIATED KINESIN KIF4A-RELATED"/>
    <property type="match status" value="1"/>
</dbReference>
<dbReference type="GO" id="GO:0005874">
    <property type="term" value="C:microtubule"/>
    <property type="evidence" value="ECO:0007669"/>
    <property type="project" value="UniProtKB-KW"/>
</dbReference>
<evidence type="ECO:0000256" key="3">
    <source>
        <dbReference type="ARBA" id="ARBA00022741"/>
    </source>
</evidence>
<dbReference type="SMART" id="SM00129">
    <property type="entry name" value="KISc"/>
    <property type="match status" value="1"/>
</dbReference>
<evidence type="ECO:0000256" key="2">
    <source>
        <dbReference type="ARBA" id="ARBA00022490"/>
    </source>
</evidence>
<dbReference type="InParanoid" id="F0Y6V3"/>
<keyword evidence="3 6" id="KW-0547">Nucleotide-binding</keyword>
<dbReference type="KEGG" id="aaf:AURANDRAFT_5071"/>
<dbReference type="Proteomes" id="UP000002729">
    <property type="component" value="Unassembled WGS sequence"/>
</dbReference>
<keyword evidence="4 6" id="KW-0067">ATP-binding</keyword>
<evidence type="ECO:0000256" key="6">
    <source>
        <dbReference type="PROSITE-ProRule" id="PRU00283"/>
    </source>
</evidence>
<comment type="similarity">
    <text evidence="6 7">Belongs to the TRAFAC class myosin-kinesin ATPase superfamily. Kinesin family.</text>
</comment>
<reference evidence="10 11" key="1">
    <citation type="journal article" date="2011" name="Proc. Natl. Acad. Sci. U.S.A.">
        <title>Niche of harmful alga Aureococcus anophagefferens revealed through ecogenomics.</title>
        <authorList>
            <person name="Gobler C.J."/>
            <person name="Berry D.L."/>
            <person name="Dyhrman S.T."/>
            <person name="Wilhelm S.W."/>
            <person name="Salamov A."/>
            <person name="Lobanov A.V."/>
            <person name="Zhang Y."/>
            <person name="Collier J.L."/>
            <person name="Wurch L.L."/>
            <person name="Kustka A.B."/>
            <person name="Dill B.D."/>
            <person name="Shah M."/>
            <person name="VerBerkmoes N.C."/>
            <person name="Kuo A."/>
            <person name="Terry A."/>
            <person name="Pangilinan J."/>
            <person name="Lindquist E.A."/>
            <person name="Lucas S."/>
            <person name="Paulsen I.T."/>
            <person name="Hattenrath-Lehmann T.K."/>
            <person name="Talmage S.C."/>
            <person name="Walker E.A."/>
            <person name="Koch F."/>
            <person name="Burson A.M."/>
            <person name="Marcoval M.A."/>
            <person name="Tang Y.Z."/>
            <person name="Lecleir G.R."/>
            <person name="Coyne K.J."/>
            <person name="Berg G.M."/>
            <person name="Bertrand E.M."/>
            <person name="Saito M.A."/>
            <person name="Gladyshev V.N."/>
            <person name="Grigoriev I.V."/>
        </authorList>
    </citation>
    <scope>NUCLEOTIDE SEQUENCE [LARGE SCALE GENOMIC DNA]</scope>
    <source>
        <strain evidence="11">CCMP 1984</strain>
    </source>
</reference>
<evidence type="ECO:0000256" key="5">
    <source>
        <dbReference type="ARBA" id="ARBA00023054"/>
    </source>
</evidence>
<dbReference type="InterPro" id="IPR001752">
    <property type="entry name" value="Kinesin_motor_dom"/>
</dbReference>
<feature type="binding site" evidence="6">
    <location>
        <begin position="17"/>
        <end position="24"/>
    </location>
    <ligand>
        <name>ATP</name>
        <dbReference type="ChEBI" id="CHEBI:30616"/>
    </ligand>
</feature>
<evidence type="ECO:0000256" key="7">
    <source>
        <dbReference type="RuleBase" id="RU000394"/>
    </source>
</evidence>
<dbReference type="PANTHER" id="PTHR47969:SF15">
    <property type="entry name" value="CHROMOSOME-ASSOCIATED KINESIN KIF4A-RELATED"/>
    <property type="match status" value="1"/>
</dbReference>
<dbReference type="InterPro" id="IPR019821">
    <property type="entry name" value="Kinesin_motor_CS"/>
</dbReference>
<dbReference type="GeneID" id="20222106"/>
<dbReference type="GO" id="GO:0007052">
    <property type="term" value="P:mitotic spindle organization"/>
    <property type="evidence" value="ECO:0007669"/>
    <property type="project" value="TreeGrafter"/>
</dbReference>
<feature type="region of interest" description="Disordered" evidence="8">
    <location>
        <begin position="79"/>
        <end position="103"/>
    </location>
</feature>
<gene>
    <name evidence="10" type="ORF">AURANDRAFT_5071</name>
</gene>
<keyword evidence="5" id="KW-0175">Coiled coil</keyword>
<sequence length="285" mass="29396">VVARVLEGFHGCVMAYGATGSGKTHSVCAGRDGLLARACAALFGGLGGAPATVAATCVELYLDGIRDLLAAPDDENRAAALSPARGNSPAPAPRKAAAPRRPAIREDPARGVFLEGVERRAVATADDALRLFRAGARRRAARSTAKNGASSRSHAVYTLELSRDVGGATVASKLHVVDLAGSERLDESRASGAGAREAARINASLSALGNVVAALEKRRAHVPYRDSNLTRLLQDSLGGSSYTAVLCCVHPGAGEAANATAALRFASRLRSVTTKPRKNVDPKDA</sequence>
<evidence type="ECO:0000256" key="4">
    <source>
        <dbReference type="ARBA" id="ARBA00022840"/>
    </source>
</evidence>
<dbReference type="GO" id="GO:0007018">
    <property type="term" value="P:microtubule-based movement"/>
    <property type="evidence" value="ECO:0007669"/>
    <property type="project" value="InterPro"/>
</dbReference>
<evidence type="ECO:0000313" key="11">
    <source>
        <dbReference type="Proteomes" id="UP000002729"/>
    </source>
</evidence>
<dbReference type="SUPFAM" id="SSF52540">
    <property type="entry name" value="P-loop containing nucleoside triphosphate hydrolases"/>
    <property type="match status" value="1"/>
</dbReference>
<dbReference type="GO" id="GO:0005737">
    <property type="term" value="C:cytoplasm"/>
    <property type="evidence" value="ECO:0007669"/>
    <property type="project" value="UniProtKB-SubCell"/>
</dbReference>
<dbReference type="InterPro" id="IPR027417">
    <property type="entry name" value="P-loop_NTPase"/>
</dbReference>
<protein>
    <recommendedName>
        <fullName evidence="7">Kinesin-like protein</fullName>
    </recommendedName>
</protein>
<feature type="domain" description="Kinesin motor" evidence="9">
    <location>
        <begin position="1"/>
        <end position="272"/>
    </location>
</feature>
<name>F0Y6V3_AURAN</name>
<dbReference type="PRINTS" id="PR00380">
    <property type="entry name" value="KINESINHEAVY"/>
</dbReference>
<dbReference type="Gene3D" id="3.40.850.10">
    <property type="entry name" value="Kinesin motor domain"/>
    <property type="match status" value="1"/>
</dbReference>
<dbReference type="eggNOG" id="KOG4280">
    <property type="taxonomic scope" value="Eukaryota"/>
</dbReference>
<keyword evidence="2" id="KW-0963">Cytoplasm</keyword>
<dbReference type="PROSITE" id="PS50067">
    <property type="entry name" value="KINESIN_MOTOR_2"/>
    <property type="match status" value="1"/>
</dbReference>
<evidence type="ECO:0000256" key="1">
    <source>
        <dbReference type="ARBA" id="ARBA00004496"/>
    </source>
</evidence>
<dbReference type="AlphaFoldDB" id="F0Y6V3"/>
<evidence type="ECO:0000256" key="8">
    <source>
        <dbReference type="SAM" id="MobiDB-lite"/>
    </source>
</evidence>
<dbReference type="InterPro" id="IPR027640">
    <property type="entry name" value="Kinesin-like_fam"/>
</dbReference>
<keyword evidence="6 7" id="KW-0505">Motor protein</keyword>
<proteinExistence type="inferred from homology"/>
<keyword evidence="7" id="KW-0493">Microtubule</keyword>
<feature type="non-terminal residue" evidence="10">
    <location>
        <position position="1"/>
    </location>
</feature>
<dbReference type="GO" id="GO:0003777">
    <property type="term" value="F:microtubule motor activity"/>
    <property type="evidence" value="ECO:0007669"/>
    <property type="project" value="InterPro"/>
</dbReference>
<feature type="non-terminal residue" evidence="10">
    <location>
        <position position="285"/>
    </location>
</feature>
<evidence type="ECO:0000313" key="10">
    <source>
        <dbReference type="EMBL" id="EGB09302.1"/>
    </source>
</evidence>
<dbReference type="GO" id="GO:0008017">
    <property type="term" value="F:microtubule binding"/>
    <property type="evidence" value="ECO:0007669"/>
    <property type="project" value="InterPro"/>
</dbReference>
<accession>F0Y6V3</accession>
<evidence type="ECO:0000259" key="9">
    <source>
        <dbReference type="PROSITE" id="PS50067"/>
    </source>
</evidence>
<dbReference type="Pfam" id="PF00225">
    <property type="entry name" value="Kinesin"/>
    <property type="match status" value="1"/>
</dbReference>
<dbReference type="OrthoDB" id="204266at2759"/>
<dbReference type="GO" id="GO:0051231">
    <property type="term" value="P:spindle elongation"/>
    <property type="evidence" value="ECO:0007669"/>
    <property type="project" value="TreeGrafter"/>
</dbReference>
<organism evidence="11">
    <name type="scientific">Aureococcus anophagefferens</name>
    <name type="common">Harmful bloom alga</name>
    <dbReference type="NCBI Taxonomy" id="44056"/>
    <lineage>
        <taxon>Eukaryota</taxon>
        <taxon>Sar</taxon>
        <taxon>Stramenopiles</taxon>
        <taxon>Ochrophyta</taxon>
        <taxon>Pelagophyceae</taxon>
        <taxon>Pelagomonadales</taxon>
        <taxon>Pelagomonadaceae</taxon>
        <taxon>Aureococcus</taxon>
    </lineage>
</organism>
<dbReference type="EMBL" id="GL833126">
    <property type="protein sequence ID" value="EGB09302.1"/>
    <property type="molecule type" value="Genomic_DNA"/>
</dbReference>
<dbReference type="RefSeq" id="XP_009035987.1">
    <property type="nucleotide sequence ID" value="XM_009037739.1"/>
</dbReference>
<comment type="subcellular location">
    <subcellularLocation>
        <location evidence="1">Cytoplasm</location>
    </subcellularLocation>
</comment>